<reference evidence="2" key="2">
    <citation type="journal article" date="2023" name="BMC Genomics">
        <title>Pest status, molecular evolution, and epigenetic factors derived from the genome assembly of Frankliniella fusca, a thysanopteran phytovirus vector.</title>
        <authorList>
            <person name="Catto M.A."/>
            <person name="Labadie P.E."/>
            <person name="Jacobson A.L."/>
            <person name="Kennedy G.G."/>
            <person name="Srinivasan R."/>
            <person name="Hunt B.G."/>
        </authorList>
    </citation>
    <scope>NUCLEOTIDE SEQUENCE</scope>
    <source>
        <strain evidence="2">PL_HMW_Pooled</strain>
    </source>
</reference>
<feature type="compositionally biased region" description="Polar residues" evidence="1">
    <location>
        <begin position="21"/>
        <end position="32"/>
    </location>
</feature>
<protein>
    <submittedName>
        <fullName evidence="2">UDP-3-O-acylglucosamine N-acyltransferase</fullName>
    </submittedName>
</protein>
<keyword evidence="3" id="KW-1185">Reference proteome</keyword>
<organism evidence="2 3">
    <name type="scientific">Frankliniella fusca</name>
    <dbReference type="NCBI Taxonomy" id="407009"/>
    <lineage>
        <taxon>Eukaryota</taxon>
        <taxon>Metazoa</taxon>
        <taxon>Ecdysozoa</taxon>
        <taxon>Arthropoda</taxon>
        <taxon>Hexapoda</taxon>
        <taxon>Insecta</taxon>
        <taxon>Pterygota</taxon>
        <taxon>Neoptera</taxon>
        <taxon>Paraneoptera</taxon>
        <taxon>Thysanoptera</taxon>
        <taxon>Terebrantia</taxon>
        <taxon>Thripoidea</taxon>
        <taxon>Thripidae</taxon>
        <taxon>Frankliniella</taxon>
    </lineage>
</organism>
<comment type="caution">
    <text evidence="2">The sequence shown here is derived from an EMBL/GenBank/DDBJ whole genome shotgun (WGS) entry which is preliminary data.</text>
</comment>
<feature type="non-terminal residue" evidence="2">
    <location>
        <position position="1"/>
    </location>
</feature>
<dbReference type="EMBL" id="JAHWGI010000461">
    <property type="protein sequence ID" value="KAK3915737.1"/>
    <property type="molecule type" value="Genomic_DNA"/>
</dbReference>
<sequence>MHENVIKDADHDQSYPKSPMSAGNDSGPSDQSDLAEVLFQSLPLNYSLSPSLQNSPKYLNHNDISFNEDYLSDQKYTLHDKTAIVSNYYPPKPDTLHYKELPQDRNESLEWEDLEEEEVTLDDHEEGMGYNGPNSPPLFRGAPISLHESLVSILSLALKFSLSGQLLQSLLQLINIYL</sequence>
<name>A0AAE1H6J7_9NEOP</name>
<proteinExistence type="predicted"/>
<evidence type="ECO:0000256" key="1">
    <source>
        <dbReference type="SAM" id="MobiDB-lite"/>
    </source>
</evidence>
<accession>A0AAE1H6J7</accession>
<feature type="region of interest" description="Disordered" evidence="1">
    <location>
        <begin position="1"/>
        <end position="33"/>
    </location>
</feature>
<dbReference type="Proteomes" id="UP001219518">
    <property type="component" value="Unassembled WGS sequence"/>
</dbReference>
<evidence type="ECO:0000313" key="2">
    <source>
        <dbReference type="EMBL" id="KAK3915737.1"/>
    </source>
</evidence>
<evidence type="ECO:0000313" key="3">
    <source>
        <dbReference type="Proteomes" id="UP001219518"/>
    </source>
</evidence>
<reference evidence="2" key="1">
    <citation type="submission" date="2021-07" db="EMBL/GenBank/DDBJ databases">
        <authorList>
            <person name="Catto M.A."/>
            <person name="Jacobson A."/>
            <person name="Kennedy G."/>
            <person name="Labadie P."/>
            <person name="Hunt B.G."/>
            <person name="Srinivasan R."/>
        </authorList>
    </citation>
    <scope>NUCLEOTIDE SEQUENCE</scope>
    <source>
        <strain evidence="2">PL_HMW_Pooled</strain>
        <tissue evidence="2">Head</tissue>
    </source>
</reference>
<feature type="compositionally biased region" description="Basic and acidic residues" evidence="1">
    <location>
        <begin position="1"/>
        <end position="14"/>
    </location>
</feature>
<dbReference type="AlphaFoldDB" id="A0AAE1H6J7"/>
<gene>
    <name evidence="2" type="ORF">KUF71_025067</name>
</gene>